<dbReference type="InterPro" id="IPR036259">
    <property type="entry name" value="MFS_trans_sf"/>
</dbReference>
<evidence type="ECO:0000313" key="8">
    <source>
        <dbReference type="Proteomes" id="UP000807342"/>
    </source>
</evidence>
<dbReference type="FunFam" id="1.20.1250.20:FF:000011">
    <property type="entry name" value="MFS multidrug transporter, putative"/>
    <property type="match status" value="1"/>
</dbReference>
<evidence type="ECO:0000313" key="7">
    <source>
        <dbReference type="EMBL" id="KAF9443637.1"/>
    </source>
</evidence>
<feature type="transmembrane region" description="Helical" evidence="5">
    <location>
        <begin position="435"/>
        <end position="460"/>
    </location>
</feature>
<accession>A0A9P5X5A4</accession>
<dbReference type="AlphaFoldDB" id="A0A9P5X5A4"/>
<evidence type="ECO:0000259" key="6">
    <source>
        <dbReference type="PROSITE" id="PS50850"/>
    </source>
</evidence>
<sequence length="584" mass="64038">MALLTSSATETLPGGRLAEGIKTIHGSYKNQGSDVLWVDWEGPADPLNPKNWAYRKKWAATVIVSLFAFISPVSSSMVAPATFQIVKEFGVKSSVVEAMMTSVFVLGYGFGPMLLAPLSEIFGRSAVLQLSNLFYLIFNIGCGFAQNKGQLIAFRFLSGLGGSAPQAVGGGVLGDIWHAEERGRASSIYSLAPFLGPVLGPICGSWIAERSTWRWVFWSTSIVDVAIQVAGLFFLKETYAPYLLEKKANRIISNMDLEIGPIKQVRSVYETKGNRHWKDVFRKALIRPFALFAYEPIVQILSLYMALIYGIFYLYLTTIPAIFTRTYGMDIGIAGLNYIALGIGLTGASQINARYMDRVYIWLKERRGKGVGEPEFRLPSMVPGTIILPVGLLLGGWAAQQKFHWIVTDIGTVIVGVGGILTFQSIQAYVLDTFTLHAASALAATSLLRSFAGFGFPLFAPEMYANLGYGKGGTVLACAAIALGCPTPFLLWFYGKKIRMMSRYARKPQRQLYVSSKHEAPKQPGTAEIADQLLLTTVADAPSPINYRRSSVIYVHVPTDQEVSIRLSKGYGEHKPAILEMAPE</sequence>
<evidence type="ECO:0000256" key="5">
    <source>
        <dbReference type="SAM" id="Phobius"/>
    </source>
</evidence>
<evidence type="ECO:0000256" key="2">
    <source>
        <dbReference type="ARBA" id="ARBA00022692"/>
    </source>
</evidence>
<reference evidence="7" key="1">
    <citation type="submission" date="2020-11" db="EMBL/GenBank/DDBJ databases">
        <authorList>
            <consortium name="DOE Joint Genome Institute"/>
            <person name="Ahrendt S."/>
            <person name="Riley R."/>
            <person name="Andreopoulos W."/>
            <person name="Labutti K."/>
            <person name="Pangilinan J."/>
            <person name="Ruiz-Duenas F.J."/>
            <person name="Barrasa J.M."/>
            <person name="Sanchez-Garcia M."/>
            <person name="Camarero S."/>
            <person name="Miyauchi S."/>
            <person name="Serrano A."/>
            <person name="Linde D."/>
            <person name="Babiker R."/>
            <person name="Drula E."/>
            <person name="Ayuso-Fernandez I."/>
            <person name="Pacheco R."/>
            <person name="Padilla G."/>
            <person name="Ferreira P."/>
            <person name="Barriuso J."/>
            <person name="Kellner H."/>
            <person name="Castanera R."/>
            <person name="Alfaro M."/>
            <person name="Ramirez L."/>
            <person name="Pisabarro A.G."/>
            <person name="Kuo A."/>
            <person name="Tritt A."/>
            <person name="Lipzen A."/>
            <person name="He G."/>
            <person name="Yan M."/>
            <person name="Ng V."/>
            <person name="Cullen D."/>
            <person name="Martin F."/>
            <person name="Rosso M.-N."/>
            <person name="Henrissat B."/>
            <person name="Hibbett D."/>
            <person name="Martinez A.T."/>
            <person name="Grigoriev I.V."/>
        </authorList>
    </citation>
    <scope>NUCLEOTIDE SEQUENCE</scope>
    <source>
        <strain evidence="7">MF-IS2</strain>
    </source>
</reference>
<evidence type="ECO:0000256" key="4">
    <source>
        <dbReference type="ARBA" id="ARBA00023136"/>
    </source>
</evidence>
<protein>
    <submittedName>
        <fullName evidence="7">MFS polyamine transporter</fullName>
    </submittedName>
</protein>
<dbReference type="SUPFAM" id="SSF103473">
    <property type="entry name" value="MFS general substrate transporter"/>
    <property type="match status" value="1"/>
</dbReference>
<feature type="transmembrane region" description="Helical" evidence="5">
    <location>
        <begin position="291"/>
        <end position="316"/>
    </location>
</feature>
<keyword evidence="3 5" id="KW-1133">Transmembrane helix</keyword>
<dbReference type="PROSITE" id="PS50850">
    <property type="entry name" value="MFS"/>
    <property type="match status" value="1"/>
</dbReference>
<dbReference type="CDD" id="cd17323">
    <property type="entry name" value="MFS_Tpo1_MDR_like"/>
    <property type="match status" value="1"/>
</dbReference>
<feature type="transmembrane region" description="Helical" evidence="5">
    <location>
        <begin position="58"/>
        <end position="83"/>
    </location>
</feature>
<keyword evidence="2 5" id="KW-0812">Transmembrane</keyword>
<feature type="transmembrane region" description="Helical" evidence="5">
    <location>
        <begin position="376"/>
        <end position="397"/>
    </location>
</feature>
<dbReference type="PANTHER" id="PTHR23502:SF60">
    <property type="entry name" value="MAJOR FACILITATOR SUPERFAMILY (MFS) PROFILE DOMAIN-CONTAINING PROTEIN-RELATED"/>
    <property type="match status" value="1"/>
</dbReference>
<dbReference type="OrthoDB" id="6770063at2759"/>
<comment type="caution">
    <text evidence="7">The sequence shown here is derived from an EMBL/GenBank/DDBJ whole genome shotgun (WGS) entry which is preliminary data.</text>
</comment>
<dbReference type="GO" id="GO:0016020">
    <property type="term" value="C:membrane"/>
    <property type="evidence" value="ECO:0007669"/>
    <property type="project" value="UniProtKB-SubCell"/>
</dbReference>
<keyword evidence="4 5" id="KW-0472">Membrane</keyword>
<dbReference type="Proteomes" id="UP000807342">
    <property type="component" value="Unassembled WGS sequence"/>
</dbReference>
<dbReference type="EMBL" id="MU151451">
    <property type="protein sequence ID" value="KAF9443637.1"/>
    <property type="molecule type" value="Genomic_DNA"/>
</dbReference>
<proteinExistence type="predicted"/>
<dbReference type="InterPro" id="IPR011701">
    <property type="entry name" value="MFS"/>
</dbReference>
<feature type="transmembrane region" description="Helical" evidence="5">
    <location>
        <begin position="188"/>
        <end position="207"/>
    </location>
</feature>
<comment type="subcellular location">
    <subcellularLocation>
        <location evidence="1">Membrane</location>
        <topology evidence="1">Multi-pass membrane protein</topology>
    </subcellularLocation>
</comment>
<feature type="transmembrane region" description="Helical" evidence="5">
    <location>
        <begin position="336"/>
        <end position="355"/>
    </location>
</feature>
<organism evidence="7 8">
    <name type="scientific">Macrolepiota fuliginosa MF-IS2</name>
    <dbReference type="NCBI Taxonomy" id="1400762"/>
    <lineage>
        <taxon>Eukaryota</taxon>
        <taxon>Fungi</taxon>
        <taxon>Dikarya</taxon>
        <taxon>Basidiomycota</taxon>
        <taxon>Agaricomycotina</taxon>
        <taxon>Agaricomycetes</taxon>
        <taxon>Agaricomycetidae</taxon>
        <taxon>Agaricales</taxon>
        <taxon>Agaricineae</taxon>
        <taxon>Agaricaceae</taxon>
        <taxon>Macrolepiota</taxon>
    </lineage>
</organism>
<keyword evidence="8" id="KW-1185">Reference proteome</keyword>
<gene>
    <name evidence="7" type="ORF">P691DRAFT_778749</name>
</gene>
<feature type="domain" description="Major facilitator superfamily (MFS) profile" evidence="6">
    <location>
        <begin position="60"/>
        <end position="497"/>
    </location>
</feature>
<dbReference type="Gene3D" id="1.20.1250.20">
    <property type="entry name" value="MFS general substrate transporter like domains"/>
    <property type="match status" value="1"/>
</dbReference>
<dbReference type="PANTHER" id="PTHR23502">
    <property type="entry name" value="MAJOR FACILITATOR SUPERFAMILY"/>
    <property type="match status" value="1"/>
</dbReference>
<dbReference type="InterPro" id="IPR020846">
    <property type="entry name" value="MFS_dom"/>
</dbReference>
<dbReference type="GO" id="GO:0022857">
    <property type="term" value="F:transmembrane transporter activity"/>
    <property type="evidence" value="ECO:0007669"/>
    <property type="project" value="InterPro"/>
</dbReference>
<feature type="transmembrane region" description="Helical" evidence="5">
    <location>
        <begin position="95"/>
        <end position="115"/>
    </location>
</feature>
<name>A0A9P5X5A4_9AGAR</name>
<feature type="transmembrane region" description="Helical" evidence="5">
    <location>
        <begin position="213"/>
        <end position="235"/>
    </location>
</feature>
<evidence type="ECO:0000256" key="3">
    <source>
        <dbReference type="ARBA" id="ARBA00022989"/>
    </source>
</evidence>
<feature type="transmembrane region" description="Helical" evidence="5">
    <location>
        <begin position="403"/>
        <end position="423"/>
    </location>
</feature>
<dbReference type="Pfam" id="PF07690">
    <property type="entry name" value="MFS_1"/>
    <property type="match status" value="1"/>
</dbReference>
<evidence type="ECO:0000256" key="1">
    <source>
        <dbReference type="ARBA" id="ARBA00004141"/>
    </source>
</evidence>
<feature type="transmembrane region" description="Helical" evidence="5">
    <location>
        <begin position="121"/>
        <end position="145"/>
    </location>
</feature>
<feature type="transmembrane region" description="Helical" evidence="5">
    <location>
        <begin position="472"/>
        <end position="494"/>
    </location>
</feature>